<protein>
    <submittedName>
        <fullName evidence="2 4">Uncharacterized protein</fullName>
    </submittedName>
</protein>
<evidence type="ECO:0000313" key="4">
    <source>
        <dbReference type="WBParaSite" id="SSLN_0000481401-mRNA-1"/>
    </source>
</evidence>
<feature type="region of interest" description="Disordered" evidence="1">
    <location>
        <begin position="70"/>
        <end position="89"/>
    </location>
</feature>
<gene>
    <name evidence="2" type="ORF">SSLN_LOCUS4659</name>
</gene>
<name>A0A183SKB1_SCHSO</name>
<proteinExistence type="predicted"/>
<dbReference type="EMBL" id="UYSU01032949">
    <property type="protein sequence ID" value="VDL91044.1"/>
    <property type="molecule type" value="Genomic_DNA"/>
</dbReference>
<evidence type="ECO:0000313" key="2">
    <source>
        <dbReference type="EMBL" id="VDL91044.1"/>
    </source>
</evidence>
<dbReference type="WBParaSite" id="SSLN_0000481401-mRNA-1">
    <property type="protein sequence ID" value="SSLN_0000481401-mRNA-1"/>
    <property type="gene ID" value="SSLN_0000481401"/>
</dbReference>
<reference evidence="4" key="1">
    <citation type="submission" date="2016-06" db="UniProtKB">
        <authorList>
            <consortium name="WormBaseParasite"/>
        </authorList>
    </citation>
    <scope>IDENTIFICATION</scope>
</reference>
<dbReference type="Proteomes" id="UP000275846">
    <property type="component" value="Unassembled WGS sequence"/>
</dbReference>
<accession>A0A183SKB1</accession>
<dbReference type="AlphaFoldDB" id="A0A183SKB1"/>
<reference evidence="2 3" key="2">
    <citation type="submission" date="2018-11" db="EMBL/GenBank/DDBJ databases">
        <authorList>
            <consortium name="Pathogen Informatics"/>
        </authorList>
    </citation>
    <scope>NUCLEOTIDE SEQUENCE [LARGE SCALE GENOMIC DNA]</scope>
    <source>
        <strain evidence="2 3">NST_G2</strain>
    </source>
</reference>
<sequence>MTHTRQQWVDYSLWTTGQQGSLADEWASGWGTAIDSPSNGGITPLLCGGHPVAAPHRRCAHSPAILVSWSQGPPDTPALSSQWSDATAY</sequence>
<evidence type="ECO:0000313" key="3">
    <source>
        <dbReference type="Proteomes" id="UP000275846"/>
    </source>
</evidence>
<organism evidence="4">
    <name type="scientific">Schistocephalus solidus</name>
    <name type="common">Tapeworm</name>
    <dbReference type="NCBI Taxonomy" id="70667"/>
    <lineage>
        <taxon>Eukaryota</taxon>
        <taxon>Metazoa</taxon>
        <taxon>Spiralia</taxon>
        <taxon>Lophotrochozoa</taxon>
        <taxon>Platyhelminthes</taxon>
        <taxon>Cestoda</taxon>
        <taxon>Eucestoda</taxon>
        <taxon>Diphyllobothriidea</taxon>
        <taxon>Diphyllobothriidae</taxon>
        <taxon>Schistocephalus</taxon>
    </lineage>
</organism>
<evidence type="ECO:0000256" key="1">
    <source>
        <dbReference type="SAM" id="MobiDB-lite"/>
    </source>
</evidence>
<keyword evidence="3" id="KW-1185">Reference proteome</keyword>